<feature type="compositionally biased region" description="Polar residues" evidence="11">
    <location>
        <begin position="45"/>
        <end position="55"/>
    </location>
</feature>
<protein>
    <recommendedName>
        <fullName evidence="2">non-specific serine/threonine protein kinase</fullName>
        <ecNumber evidence="2">2.7.11.1</ecNumber>
    </recommendedName>
</protein>
<evidence type="ECO:0000313" key="14">
    <source>
        <dbReference type="Proteomes" id="UP000664169"/>
    </source>
</evidence>
<evidence type="ECO:0000259" key="12">
    <source>
        <dbReference type="PROSITE" id="PS50011"/>
    </source>
</evidence>
<comment type="catalytic activity">
    <reaction evidence="8">
        <text>L-threonyl-[protein] + ATP = O-phospho-L-threonyl-[protein] + ADP + H(+)</text>
        <dbReference type="Rhea" id="RHEA:46608"/>
        <dbReference type="Rhea" id="RHEA-COMP:11060"/>
        <dbReference type="Rhea" id="RHEA-COMP:11605"/>
        <dbReference type="ChEBI" id="CHEBI:15378"/>
        <dbReference type="ChEBI" id="CHEBI:30013"/>
        <dbReference type="ChEBI" id="CHEBI:30616"/>
        <dbReference type="ChEBI" id="CHEBI:61977"/>
        <dbReference type="ChEBI" id="CHEBI:456216"/>
        <dbReference type="EC" id="2.7.11.1"/>
    </reaction>
</comment>
<evidence type="ECO:0000256" key="7">
    <source>
        <dbReference type="ARBA" id="ARBA00022840"/>
    </source>
</evidence>
<dbReference type="PANTHER" id="PTHR48012:SF10">
    <property type="entry name" value="FI20177P1"/>
    <property type="match status" value="1"/>
</dbReference>
<feature type="compositionally biased region" description="Polar residues" evidence="11">
    <location>
        <begin position="509"/>
        <end position="520"/>
    </location>
</feature>
<evidence type="ECO:0000256" key="6">
    <source>
        <dbReference type="ARBA" id="ARBA00022777"/>
    </source>
</evidence>
<gene>
    <name evidence="13" type="ORF">GOMPHAMPRED_002899</name>
</gene>
<evidence type="ECO:0000256" key="2">
    <source>
        <dbReference type="ARBA" id="ARBA00012513"/>
    </source>
</evidence>
<dbReference type="OrthoDB" id="248923at2759"/>
<proteinExistence type="inferred from homology"/>
<keyword evidence="3" id="KW-0723">Serine/threonine-protein kinase</keyword>
<dbReference type="EMBL" id="CAJPDQ010000002">
    <property type="protein sequence ID" value="CAF9904626.1"/>
    <property type="molecule type" value="Genomic_DNA"/>
</dbReference>
<dbReference type="Pfam" id="PF00069">
    <property type="entry name" value="Pkinase"/>
    <property type="match status" value="1"/>
</dbReference>
<feature type="compositionally biased region" description="Polar residues" evidence="11">
    <location>
        <begin position="736"/>
        <end position="752"/>
    </location>
</feature>
<accession>A0A8H3EKK2</accession>
<dbReference type="InterPro" id="IPR050629">
    <property type="entry name" value="STE20/SPS1-PAK"/>
</dbReference>
<dbReference type="PANTHER" id="PTHR48012">
    <property type="entry name" value="STERILE20-LIKE KINASE, ISOFORM B-RELATED"/>
    <property type="match status" value="1"/>
</dbReference>
<evidence type="ECO:0000256" key="5">
    <source>
        <dbReference type="ARBA" id="ARBA00022741"/>
    </source>
</evidence>
<name>A0A8H3EKK2_9LECA</name>
<feature type="region of interest" description="Disordered" evidence="11">
    <location>
        <begin position="896"/>
        <end position="951"/>
    </location>
</feature>
<feature type="compositionally biased region" description="Acidic residues" evidence="11">
    <location>
        <begin position="897"/>
        <end position="912"/>
    </location>
</feature>
<keyword evidence="14" id="KW-1185">Reference proteome</keyword>
<dbReference type="InterPro" id="IPR017441">
    <property type="entry name" value="Protein_kinase_ATP_BS"/>
</dbReference>
<comment type="similarity">
    <text evidence="1">Belongs to the protein kinase superfamily. STE Ser/Thr protein kinase family. STE20 subfamily.</text>
</comment>
<evidence type="ECO:0000256" key="10">
    <source>
        <dbReference type="PROSITE-ProRule" id="PRU10141"/>
    </source>
</evidence>
<feature type="binding site" evidence="10">
    <location>
        <position position="139"/>
    </location>
    <ligand>
        <name>ATP</name>
        <dbReference type="ChEBI" id="CHEBI:30616"/>
    </ligand>
</feature>
<dbReference type="PROSITE" id="PS50011">
    <property type="entry name" value="PROTEIN_KINASE_DOM"/>
    <property type="match status" value="1"/>
</dbReference>
<dbReference type="Proteomes" id="UP000664169">
    <property type="component" value="Unassembled WGS sequence"/>
</dbReference>
<dbReference type="GO" id="GO:0005524">
    <property type="term" value="F:ATP binding"/>
    <property type="evidence" value="ECO:0007669"/>
    <property type="project" value="UniProtKB-UniRule"/>
</dbReference>
<dbReference type="InterPro" id="IPR008271">
    <property type="entry name" value="Ser/Thr_kinase_AS"/>
</dbReference>
<dbReference type="AlphaFoldDB" id="A0A8H3EKK2"/>
<organism evidence="13 14">
    <name type="scientific">Gomphillus americanus</name>
    <dbReference type="NCBI Taxonomy" id="1940652"/>
    <lineage>
        <taxon>Eukaryota</taxon>
        <taxon>Fungi</taxon>
        <taxon>Dikarya</taxon>
        <taxon>Ascomycota</taxon>
        <taxon>Pezizomycotina</taxon>
        <taxon>Lecanoromycetes</taxon>
        <taxon>OSLEUM clade</taxon>
        <taxon>Ostropomycetidae</taxon>
        <taxon>Ostropales</taxon>
        <taxon>Graphidaceae</taxon>
        <taxon>Gomphilloideae</taxon>
        <taxon>Gomphillus</taxon>
    </lineage>
</organism>
<comment type="catalytic activity">
    <reaction evidence="9">
        <text>L-seryl-[protein] + ATP = O-phospho-L-seryl-[protein] + ADP + H(+)</text>
        <dbReference type="Rhea" id="RHEA:17989"/>
        <dbReference type="Rhea" id="RHEA-COMP:9863"/>
        <dbReference type="Rhea" id="RHEA-COMP:11604"/>
        <dbReference type="ChEBI" id="CHEBI:15378"/>
        <dbReference type="ChEBI" id="CHEBI:29999"/>
        <dbReference type="ChEBI" id="CHEBI:30616"/>
        <dbReference type="ChEBI" id="CHEBI:83421"/>
        <dbReference type="ChEBI" id="CHEBI:456216"/>
        <dbReference type="EC" id="2.7.11.1"/>
    </reaction>
</comment>
<feature type="region of interest" description="Disordered" evidence="11">
    <location>
        <begin position="36"/>
        <end position="61"/>
    </location>
</feature>
<dbReference type="SUPFAM" id="SSF56112">
    <property type="entry name" value="Protein kinase-like (PK-like)"/>
    <property type="match status" value="1"/>
</dbReference>
<reference evidence="13" key="1">
    <citation type="submission" date="2021-03" db="EMBL/GenBank/DDBJ databases">
        <authorList>
            <person name="Tagirdzhanova G."/>
        </authorList>
    </citation>
    <scope>NUCLEOTIDE SEQUENCE</scope>
</reference>
<dbReference type="InterPro" id="IPR000719">
    <property type="entry name" value="Prot_kinase_dom"/>
</dbReference>
<dbReference type="EC" id="2.7.11.1" evidence="2"/>
<dbReference type="SMART" id="SM00220">
    <property type="entry name" value="S_TKc"/>
    <property type="match status" value="1"/>
</dbReference>
<keyword evidence="7 10" id="KW-0067">ATP-binding</keyword>
<evidence type="ECO:0000313" key="13">
    <source>
        <dbReference type="EMBL" id="CAF9904626.1"/>
    </source>
</evidence>
<feature type="domain" description="Protein kinase" evidence="12">
    <location>
        <begin position="110"/>
        <end position="379"/>
    </location>
</feature>
<evidence type="ECO:0000256" key="8">
    <source>
        <dbReference type="ARBA" id="ARBA00047899"/>
    </source>
</evidence>
<evidence type="ECO:0000256" key="1">
    <source>
        <dbReference type="ARBA" id="ARBA00008874"/>
    </source>
</evidence>
<evidence type="ECO:0000256" key="4">
    <source>
        <dbReference type="ARBA" id="ARBA00022679"/>
    </source>
</evidence>
<dbReference type="InterPro" id="IPR011009">
    <property type="entry name" value="Kinase-like_dom_sf"/>
</dbReference>
<evidence type="ECO:0000256" key="9">
    <source>
        <dbReference type="ARBA" id="ARBA00048679"/>
    </source>
</evidence>
<evidence type="ECO:0000256" key="3">
    <source>
        <dbReference type="ARBA" id="ARBA00022527"/>
    </source>
</evidence>
<keyword evidence="4" id="KW-0808">Transferase</keyword>
<dbReference type="Gene3D" id="1.10.510.10">
    <property type="entry name" value="Transferase(Phosphotransferase) domain 1"/>
    <property type="match status" value="1"/>
</dbReference>
<dbReference type="PROSITE" id="PS00107">
    <property type="entry name" value="PROTEIN_KINASE_ATP"/>
    <property type="match status" value="1"/>
</dbReference>
<feature type="compositionally biased region" description="Basic and acidic residues" evidence="11">
    <location>
        <begin position="487"/>
        <end position="505"/>
    </location>
</feature>
<feature type="compositionally biased region" description="Polar residues" evidence="11">
    <location>
        <begin position="765"/>
        <end position="788"/>
    </location>
</feature>
<sequence>MENTSQDPKMAQSRLRSNILHQYQLLESLSSHLSEIGTQRDRDTNPSQSAEPNQNSDDDMASSRASTMMLLPPSVSMPPSIRDKAKNDAKDYQRVIEASLKGSGSPDFQYSLQELIGKGSYGRVYLAKRKKTGQQVAVKIINIEALDSNSHSKPLGLEDAQKEIDILARLRDFPTVNVNVFVEAFPAHEHLCIVSQYCSGGSLTTLRRATQGNRLEEKYILPIARELAFALRSVHAAGIVHRDVKCSNVMVDEDGQIQLIDFGVAGIVMTTMPEDKRKTVIGTPHWMPPELQWDKPEISHGTEVDVWAYGVTLYECAMGQPPNANIINPRQLRTAIRKNPVRLTDERFSPELRDLVKFVLEPDAAKRPTMEQVCQHPYIVGTETAHPVSILQELVKQYLQWESQGGIRHSLWMAGGAEKVDANQIQAGQKQDPDEGWNFSATEAFRRRMSQIDPSFNYSYDPFSPAIPEEPTLSNSPPPSDDDDVEEQRSTRFDNKDNQKSKPVDEWSAGSSKAFRSTANAERGGKQLMNLFDPKAPEYQYTYGKASDLPLRHGGEASLHRQELSVSSNDGGGPTINLEDISNKKRATMAWTWNEGLNAAPPAETSNRDSDFFIDVAPPRPGLDRAATMPVSNPAADNRSSTLDLDALLGSSDYTMPSASNPNSFVSHPSTNHSFEFPSTSQHTSYGGTTLGSFSNRYMEEPLDSFEADMSATTTDINNFTMRQATYHESDRRGHTATTSQLPSDLVSSPAGSSFDDIARDLPSGPSQFSNSFDISQVGDSDGNSVAGWQSRLRPPVWMNGEAVDESFGSSTTLATGSTAFTGGAGSSIPYATRCQAVKPPVLAFPEAMDTRASPAILGQALQFQIQQAIGLLDSLGEQINIACDEELAHLDRVYGPEDESDSDEEDDEDAGYEGGQEYADGTENEDGDGFVTENDTESGTATGEESSRSA</sequence>
<keyword evidence="5 10" id="KW-0547">Nucleotide-binding</keyword>
<evidence type="ECO:0000256" key="11">
    <source>
        <dbReference type="SAM" id="MobiDB-lite"/>
    </source>
</evidence>
<feature type="region of interest" description="Disordered" evidence="11">
    <location>
        <begin position="728"/>
        <end position="789"/>
    </location>
</feature>
<comment type="caution">
    <text evidence="13">The sequence shown here is derived from an EMBL/GenBank/DDBJ whole genome shotgun (WGS) entry which is preliminary data.</text>
</comment>
<dbReference type="PROSITE" id="PS00108">
    <property type="entry name" value="PROTEIN_KINASE_ST"/>
    <property type="match status" value="1"/>
</dbReference>
<dbReference type="GO" id="GO:0004674">
    <property type="term" value="F:protein serine/threonine kinase activity"/>
    <property type="evidence" value="ECO:0007669"/>
    <property type="project" value="UniProtKB-KW"/>
</dbReference>
<keyword evidence="6" id="KW-0418">Kinase</keyword>
<dbReference type="GO" id="GO:0005737">
    <property type="term" value="C:cytoplasm"/>
    <property type="evidence" value="ECO:0007669"/>
    <property type="project" value="TreeGrafter"/>
</dbReference>
<feature type="region of interest" description="Disordered" evidence="11">
    <location>
        <begin position="459"/>
        <end position="521"/>
    </location>
</feature>